<dbReference type="Pfam" id="PF13304">
    <property type="entry name" value="AAA_21"/>
    <property type="match status" value="1"/>
</dbReference>
<evidence type="ECO:0000313" key="3">
    <source>
        <dbReference type="Proteomes" id="UP000271468"/>
    </source>
</evidence>
<dbReference type="EMBL" id="RBOV01000268">
    <property type="protein sequence ID" value="RMN09975.1"/>
    <property type="molecule type" value="Genomic_DNA"/>
</dbReference>
<accession>A0A3M3JIU1</accession>
<reference evidence="2 3" key="1">
    <citation type="submission" date="2018-08" db="EMBL/GenBank/DDBJ databases">
        <title>Recombination of ecologically and evolutionarily significant loci maintains genetic cohesion in the Pseudomonas syringae species complex.</title>
        <authorList>
            <person name="Dillon M."/>
            <person name="Thakur S."/>
            <person name="Almeida R.N.D."/>
            <person name="Weir B.S."/>
            <person name="Guttman D.S."/>
        </authorList>
    </citation>
    <scope>NUCLEOTIDE SEQUENCE [LARGE SCALE GENOMIC DNA]</scope>
    <source>
        <strain evidence="2 3">ICMP 12341</strain>
    </source>
</reference>
<dbReference type="PANTHER" id="PTHR43581:SF4">
    <property type="entry name" value="ATP_GTP PHOSPHATASE"/>
    <property type="match status" value="1"/>
</dbReference>
<dbReference type="SUPFAM" id="SSF52540">
    <property type="entry name" value="P-loop containing nucleoside triphosphate hydrolases"/>
    <property type="match status" value="1"/>
</dbReference>
<name>A0A3M3JIU1_9PSED</name>
<protein>
    <recommendedName>
        <fullName evidence="1">ATPase AAA-type core domain-containing protein</fullName>
    </recommendedName>
</protein>
<comment type="caution">
    <text evidence="2">The sequence shown here is derived from an EMBL/GenBank/DDBJ whole genome shotgun (WGS) entry which is preliminary data.</text>
</comment>
<proteinExistence type="predicted"/>
<dbReference type="AlphaFoldDB" id="A0A3M3JIU1"/>
<organism evidence="2 3">
    <name type="scientific">Pseudomonas syringae pv. coriandricola</name>
    <dbReference type="NCBI Taxonomy" id="264453"/>
    <lineage>
        <taxon>Bacteria</taxon>
        <taxon>Pseudomonadati</taxon>
        <taxon>Pseudomonadota</taxon>
        <taxon>Gammaproteobacteria</taxon>
        <taxon>Pseudomonadales</taxon>
        <taxon>Pseudomonadaceae</taxon>
        <taxon>Pseudomonas</taxon>
    </lineage>
</organism>
<dbReference type="InterPro" id="IPR003959">
    <property type="entry name" value="ATPase_AAA_core"/>
</dbReference>
<dbReference type="Proteomes" id="UP000271468">
    <property type="component" value="Unassembled WGS sequence"/>
</dbReference>
<evidence type="ECO:0000259" key="1">
    <source>
        <dbReference type="Pfam" id="PF13304"/>
    </source>
</evidence>
<dbReference type="InterPro" id="IPR051396">
    <property type="entry name" value="Bact_Antivir_Def_Nuclease"/>
</dbReference>
<dbReference type="GO" id="GO:0005524">
    <property type="term" value="F:ATP binding"/>
    <property type="evidence" value="ECO:0007669"/>
    <property type="project" value="InterPro"/>
</dbReference>
<gene>
    <name evidence="2" type="ORF">ALQ65_04006</name>
</gene>
<dbReference type="GO" id="GO:0016887">
    <property type="term" value="F:ATP hydrolysis activity"/>
    <property type="evidence" value="ECO:0007669"/>
    <property type="project" value="InterPro"/>
</dbReference>
<dbReference type="PANTHER" id="PTHR43581">
    <property type="entry name" value="ATP/GTP PHOSPHATASE"/>
    <property type="match status" value="1"/>
</dbReference>
<sequence length="576" mass="65339">MENFQRDLCMSGIDFYFSTEFDFDNIDGIHLLQDHVGTYYSKAWDDFGYTVTFQVHYVENGRRESLGRTKVLVNGYDNSSVYFSASNENVGKSVRITALLDHRKVVSLASDIAYYRRIHALIPHKAEDYLRQICDGSYNLHAYGDFSNWEGFELSLFRDRLAKAILKKGYQIALGSYEAQEQFSFELEGLQDNFDSVEFNFDNARQLGRTNINLLIGRNGVGKSHVLRHLIDLVTGVENHTESWPFFHKVIVAAYSPFESFKTEIELSNAMANQVTAQTDGSHESDLTAKDEQERRRRLVNEYVYIGFRDPEGKFSLTWPKESSARALHRIVQYDADNEWTDVSRFELLFDTLFHSIDFDAVQVFNSDGSPIVLSRATNAVRLSLAKRQEFNYAAGIEFLREGRPVPLSSGQTIYSYLLPNLVAEVDEESLLILDEPELYLHPSMEVGLLDMLKQLLAATKSNAIIATHSTILAREVERSAISVLRKVAGRTEVSKPNFETFGQTVEVIMGLAFDDYQTRKPYEDSIDEAVADCASPEEALEKLGPKVGDEALAYLSGKVTATENDVEPEIERRPK</sequence>
<feature type="domain" description="ATPase AAA-type core" evidence="1">
    <location>
        <begin position="212"/>
        <end position="473"/>
    </location>
</feature>
<dbReference type="InterPro" id="IPR027417">
    <property type="entry name" value="P-loop_NTPase"/>
</dbReference>
<dbReference type="Gene3D" id="3.40.50.300">
    <property type="entry name" value="P-loop containing nucleotide triphosphate hydrolases"/>
    <property type="match status" value="1"/>
</dbReference>
<evidence type="ECO:0000313" key="2">
    <source>
        <dbReference type="EMBL" id="RMN09975.1"/>
    </source>
</evidence>